<dbReference type="GO" id="GO:0005829">
    <property type="term" value="C:cytosol"/>
    <property type="evidence" value="ECO:0007669"/>
    <property type="project" value="TreeGrafter"/>
</dbReference>
<comment type="caution">
    <text evidence="4">The sequence shown here is derived from an EMBL/GenBank/DDBJ whole genome shotgun (WGS) entry which is preliminary data.</text>
</comment>
<comment type="cofactor">
    <cofactor evidence="1">
        <name>Mg(2+)</name>
        <dbReference type="ChEBI" id="CHEBI:18420"/>
    </cofactor>
</comment>
<protein>
    <submittedName>
        <fullName evidence="4">MutT NUDIX family protein</fullName>
    </submittedName>
</protein>
<dbReference type="PROSITE" id="PS51462">
    <property type="entry name" value="NUDIX"/>
    <property type="match status" value="1"/>
</dbReference>
<dbReference type="InterPro" id="IPR000086">
    <property type="entry name" value="NUDIX_hydrolase_dom"/>
</dbReference>
<dbReference type="AlphaFoldDB" id="A0A0R2A5L4"/>
<sequence length="187" mass="20880">MTLEEKKVASKTIFSGHIMTLEVADVKLPNGKMTTREIVHHAPAVAILAIDDQNKMLLMKQWRAAVDQVTLEIPAGKLDDRDDSALHAAIRELNEETRLKATHLTEASSFYTSVGFCDEFMTLYVATGLTAVVNELPQDDDENLQVIRVSLDEALAMIREQKIIDAKTIMAIYHWQTLVLSGDLNES</sequence>
<evidence type="ECO:0000256" key="2">
    <source>
        <dbReference type="ARBA" id="ARBA00022801"/>
    </source>
</evidence>
<dbReference type="PANTHER" id="PTHR11839">
    <property type="entry name" value="UDP/ADP-SUGAR PYROPHOSPHATASE"/>
    <property type="match status" value="1"/>
</dbReference>
<dbReference type="OrthoDB" id="9806150at2"/>
<name>A0A0R2A5L4_9LACO</name>
<dbReference type="PANTHER" id="PTHR11839:SF18">
    <property type="entry name" value="NUDIX HYDROLASE DOMAIN-CONTAINING PROTEIN"/>
    <property type="match status" value="1"/>
</dbReference>
<keyword evidence="2" id="KW-0378">Hydrolase</keyword>
<dbReference type="EMBL" id="AYYY01000006">
    <property type="protein sequence ID" value="KRM62343.1"/>
    <property type="molecule type" value="Genomic_DNA"/>
</dbReference>
<dbReference type="GO" id="GO:0006753">
    <property type="term" value="P:nucleoside phosphate metabolic process"/>
    <property type="evidence" value="ECO:0007669"/>
    <property type="project" value="TreeGrafter"/>
</dbReference>
<dbReference type="CDD" id="cd03424">
    <property type="entry name" value="NUDIX_ADPRase_Nudt5_UGPPase_Nudt14"/>
    <property type="match status" value="1"/>
</dbReference>
<dbReference type="GO" id="GO:0016787">
    <property type="term" value="F:hydrolase activity"/>
    <property type="evidence" value="ECO:0007669"/>
    <property type="project" value="UniProtKB-KW"/>
</dbReference>
<evidence type="ECO:0000313" key="4">
    <source>
        <dbReference type="EMBL" id="KRM62343.1"/>
    </source>
</evidence>
<proteinExistence type="predicted"/>
<dbReference type="GO" id="GO:0019693">
    <property type="term" value="P:ribose phosphate metabolic process"/>
    <property type="evidence" value="ECO:0007669"/>
    <property type="project" value="TreeGrafter"/>
</dbReference>
<dbReference type="PATRIC" id="fig|1423813.3.peg.2454"/>
<dbReference type="Gene3D" id="3.90.79.10">
    <property type="entry name" value="Nucleoside Triphosphate Pyrophosphohydrolase"/>
    <property type="match status" value="1"/>
</dbReference>
<dbReference type="Pfam" id="PF00293">
    <property type="entry name" value="NUDIX"/>
    <property type="match status" value="1"/>
</dbReference>
<dbReference type="STRING" id="1423813.FC26_GL002407"/>
<gene>
    <name evidence="4" type="ORF">FC26_GL002407</name>
</gene>
<evidence type="ECO:0000313" key="5">
    <source>
        <dbReference type="Proteomes" id="UP000051733"/>
    </source>
</evidence>
<dbReference type="FunFam" id="3.90.79.10:FF:000024">
    <property type="entry name" value="ADP-ribose pyrophosphatase"/>
    <property type="match status" value="1"/>
</dbReference>
<feature type="domain" description="Nudix hydrolase" evidence="3">
    <location>
        <begin position="39"/>
        <end position="171"/>
    </location>
</feature>
<evidence type="ECO:0000259" key="3">
    <source>
        <dbReference type="PROSITE" id="PS51462"/>
    </source>
</evidence>
<evidence type="ECO:0000256" key="1">
    <source>
        <dbReference type="ARBA" id="ARBA00001946"/>
    </source>
</evidence>
<dbReference type="Proteomes" id="UP000051733">
    <property type="component" value="Unassembled WGS sequence"/>
</dbReference>
<dbReference type="RefSeq" id="WP_157061006.1">
    <property type="nucleotide sequence ID" value="NZ_AYYY01000006.1"/>
</dbReference>
<reference evidence="4 5" key="1">
    <citation type="journal article" date="2015" name="Genome Announc.">
        <title>Expanding the biotechnology potential of lactobacilli through comparative genomics of 213 strains and associated genera.</title>
        <authorList>
            <person name="Sun Z."/>
            <person name="Harris H.M."/>
            <person name="McCann A."/>
            <person name="Guo C."/>
            <person name="Argimon S."/>
            <person name="Zhang W."/>
            <person name="Yang X."/>
            <person name="Jeffery I.B."/>
            <person name="Cooney J.C."/>
            <person name="Kagawa T.F."/>
            <person name="Liu W."/>
            <person name="Song Y."/>
            <person name="Salvetti E."/>
            <person name="Wrobel A."/>
            <person name="Rasinkangas P."/>
            <person name="Parkhill J."/>
            <person name="Rea M.C."/>
            <person name="O'Sullivan O."/>
            <person name="Ritari J."/>
            <person name="Douillard F.P."/>
            <person name="Paul Ross R."/>
            <person name="Yang R."/>
            <person name="Briner A.E."/>
            <person name="Felis G.E."/>
            <person name="de Vos W.M."/>
            <person name="Barrangou R."/>
            <person name="Klaenhammer T.R."/>
            <person name="Caufield P.W."/>
            <person name="Cui Y."/>
            <person name="Zhang H."/>
            <person name="O'Toole P.W."/>
        </authorList>
    </citation>
    <scope>NUCLEOTIDE SEQUENCE [LARGE SCALE GENOMIC DNA]</scope>
    <source>
        <strain evidence="4 5">DSM 20634</strain>
    </source>
</reference>
<keyword evidence="5" id="KW-1185">Reference proteome</keyword>
<organism evidence="4 5">
    <name type="scientific">Paucilactobacillus vaccinostercus DSM 20634</name>
    <dbReference type="NCBI Taxonomy" id="1423813"/>
    <lineage>
        <taxon>Bacteria</taxon>
        <taxon>Bacillati</taxon>
        <taxon>Bacillota</taxon>
        <taxon>Bacilli</taxon>
        <taxon>Lactobacillales</taxon>
        <taxon>Lactobacillaceae</taxon>
        <taxon>Paucilactobacillus</taxon>
    </lineage>
</organism>
<dbReference type="InterPro" id="IPR015797">
    <property type="entry name" value="NUDIX_hydrolase-like_dom_sf"/>
</dbReference>
<accession>A0A0R2A5L4</accession>
<dbReference type="SUPFAM" id="SSF55811">
    <property type="entry name" value="Nudix"/>
    <property type="match status" value="1"/>
</dbReference>